<comment type="similarity">
    <text evidence="3">Belongs to the TO family.</text>
</comment>
<dbReference type="FunCoup" id="A0A6J2YRK0">
    <property type="interactions" value="22"/>
</dbReference>
<dbReference type="OrthoDB" id="8174700at2759"/>
<keyword evidence="1 4" id="KW-0732">Signal</keyword>
<reference evidence="6" key="1">
    <citation type="submission" date="2025-08" db="UniProtKB">
        <authorList>
            <consortium name="RefSeq"/>
        </authorList>
    </citation>
    <scope>IDENTIFICATION</scope>
    <source>
        <tissue evidence="6">Gonads</tissue>
    </source>
</reference>
<dbReference type="InterPro" id="IPR038606">
    <property type="entry name" value="To_sf"/>
</dbReference>
<sequence length="251" mass="28628">MSIVKKTVLLFLAIASISPIRGRQKLPSFLKICSKSDPNLKKCFIESVEHLKPYLAKGIPEFDIPPCEPLEIPEVVIDQGTGPVSVYSCYKNVKVYGPSQFEIKNIRIDIDKGKLKIKLWLPRLNVVTNYSMNGQILMMPIKGSGLSTGNYTEIEAILSMKAKNIEKDDEIYYNIQDCSVDFKIGHAQLNFENLFDGNKELGDVMNMFLNDNWKTVTNEVKPILEDRLAEIFKKFANKIFHKYPISMLFPQ</sequence>
<dbReference type="GO" id="GO:0005615">
    <property type="term" value="C:extracellular space"/>
    <property type="evidence" value="ECO:0007669"/>
    <property type="project" value="TreeGrafter"/>
</dbReference>
<dbReference type="GeneID" id="115890573"/>
<dbReference type="Proteomes" id="UP000504635">
    <property type="component" value="Unplaced"/>
</dbReference>
<dbReference type="FunFam" id="3.15.10.30:FF:000001">
    <property type="entry name" value="Takeout-like protein 1"/>
    <property type="match status" value="1"/>
</dbReference>
<feature type="chain" id="PRO_5027071408" evidence="4">
    <location>
        <begin position="23"/>
        <end position="251"/>
    </location>
</feature>
<dbReference type="InterPro" id="IPR010562">
    <property type="entry name" value="Haemolymph_juvenile_hormone-bd"/>
</dbReference>
<dbReference type="InParanoid" id="A0A6J2YRK0"/>
<dbReference type="RefSeq" id="XP_030766703.1">
    <property type="nucleotide sequence ID" value="XM_030910843.1"/>
</dbReference>
<dbReference type="Gene3D" id="3.15.10.30">
    <property type="entry name" value="Haemolymph juvenile hormone binding protein"/>
    <property type="match status" value="1"/>
</dbReference>
<dbReference type="PANTHER" id="PTHR11008">
    <property type="entry name" value="PROTEIN TAKEOUT-LIKE PROTEIN"/>
    <property type="match status" value="1"/>
</dbReference>
<dbReference type="GO" id="GO:0007623">
    <property type="term" value="P:circadian rhythm"/>
    <property type="evidence" value="ECO:0007669"/>
    <property type="project" value="UniProtKB-ARBA"/>
</dbReference>
<proteinExistence type="inferred from homology"/>
<feature type="signal peptide" evidence="4">
    <location>
        <begin position="1"/>
        <end position="22"/>
    </location>
</feature>
<gene>
    <name evidence="6" type="primary">LOC115890573</name>
</gene>
<dbReference type="AlphaFoldDB" id="A0A6J2YRK0"/>
<dbReference type="KEGG" id="soy:115890573"/>
<dbReference type="PANTHER" id="PTHR11008:SF39">
    <property type="entry name" value="CIRCADIAN CLOCK-CONTROLLED PROTEIN-LIKE PROTEIN"/>
    <property type="match status" value="1"/>
</dbReference>
<accession>A0A6J2YRK0</accession>
<name>A0A6J2YRK0_SITOR</name>
<evidence type="ECO:0000256" key="2">
    <source>
        <dbReference type="ARBA" id="ARBA00023108"/>
    </source>
</evidence>
<evidence type="ECO:0000256" key="4">
    <source>
        <dbReference type="SAM" id="SignalP"/>
    </source>
</evidence>
<protein>
    <submittedName>
        <fullName evidence="6">Protein takeout-like</fullName>
    </submittedName>
</protein>
<evidence type="ECO:0000256" key="1">
    <source>
        <dbReference type="ARBA" id="ARBA00022729"/>
    </source>
</evidence>
<evidence type="ECO:0000313" key="5">
    <source>
        <dbReference type="Proteomes" id="UP000504635"/>
    </source>
</evidence>
<evidence type="ECO:0000256" key="3">
    <source>
        <dbReference type="ARBA" id="ARBA00060902"/>
    </source>
</evidence>
<organism evidence="5 6">
    <name type="scientific">Sitophilus oryzae</name>
    <name type="common">Rice weevil</name>
    <name type="synonym">Curculio oryzae</name>
    <dbReference type="NCBI Taxonomy" id="7048"/>
    <lineage>
        <taxon>Eukaryota</taxon>
        <taxon>Metazoa</taxon>
        <taxon>Ecdysozoa</taxon>
        <taxon>Arthropoda</taxon>
        <taxon>Hexapoda</taxon>
        <taxon>Insecta</taxon>
        <taxon>Pterygota</taxon>
        <taxon>Neoptera</taxon>
        <taxon>Endopterygota</taxon>
        <taxon>Coleoptera</taxon>
        <taxon>Polyphaga</taxon>
        <taxon>Cucujiformia</taxon>
        <taxon>Curculionidae</taxon>
        <taxon>Dryophthorinae</taxon>
        <taxon>Sitophilus</taxon>
    </lineage>
</organism>
<keyword evidence="2" id="KW-0090">Biological rhythms</keyword>
<keyword evidence="5" id="KW-1185">Reference proteome</keyword>
<dbReference type="Pfam" id="PF06585">
    <property type="entry name" value="JHBP"/>
    <property type="match status" value="1"/>
</dbReference>
<evidence type="ECO:0000313" key="6">
    <source>
        <dbReference type="RefSeq" id="XP_030766703.1"/>
    </source>
</evidence>
<dbReference type="SMART" id="SM00700">
    <property type="entry name" value="JHBP"/>
    <property type="match status" value="1"/>
</dbReference>